<proteinExistence type="predicted"/>
<sequence>MKSRQRHPDLSLRQPEPTSLSRAMGFNRTQVGRFFDLLKGIHEKEAITVENVYNVDETGITVSKSQEK</sequence>
<gene>
    <name evidence="2" type="ORF">CVLEPA_LOCUS6612</name>
</gene>
<organism evidence="2 3">
    <name type="scientific">Clavelina lepadiformis</name>
    <name type="common">Light-bulb sea squirt</name>
    <name type="synonym">Ascidia lepadiformis</name>
    <dbReference type="NCBI Taxonomy" id="159417"/>
    <lineage>
        <taxon>Eukaryota</taxon>
        <taxon>Metazoa</taxon>
        <taxon>Chordata</taxon>
        <taxon>Tunicata</taxon>
        <taxon>Ascidiacea</taxon>
        <taxon>Aplousobranchia</taxon>
        <taxon>Clavelinidae</taxon>
        <taxon>Clavelina</taxon>
    </lineage>
</organism>
<comment type="caution">
    <text evidence="2">The sequence shown here is derived from an EMBL/GenBank/DDBJ whole genome shotgun (WGS) entry which is preliminary data.</text>
</comment>
<feature type="compositionally biased region" description="Basic and acidic residues" evidence="1">
    <location>
        <begin position="1"/>
        <end position="10"/>
    </location>
</feature>
<protein>
    <recommendedName>
        <fullName evidence="4">Transposase</fullName>
    </recommendedName>
</protein>
<evidence type="ECO:0008006" key="4">
    <source>
        <dbReference type="Google" id="ProtNLM"/>
    </source>
</evidence>
<evidence type="ECO:0000313" key="2">
    <source>
        <dbReference type="EMBL" id="CAK8677210.1"/>
    </source>
</evidence>
<dbReference type="EMBL" id="CAWYQH010000046">
    <property type="protein sequence ID" value="CAK8677210.1"/>
    <property type="molecule type" value="Genomic_DNA"/>
</dbReference>
<evidence type="ECO:0000313" key="3">
    <source>
        <dbReference type="Proteomes" id="UP001642483"/>
    </source>
</evidence>
<evidence type="ECO:0000256" key="1">
    <source>
        <dbReference type="SAM" id="MobiDB-lite"/>
    </source>
</evidence>
<reference evidence="2 3" key="1">
    <citation type="submission" date="2024-02" db="EMBL/GenBank/DDBJ databases">
        <authorList>
            <person name="Daric V."/>
            <person name="Darras S."/>
        </authorList>
    </citation>
    <scope>NUCLEOTIDE SEQUENCE [LARGE SCALE GENOMIC DNA]</scope>
</reference>
<feature type="region of interest" description="Disordered" evidence="1">
    <location>
        <begin position="1"/>
        <end position="25"/>
    </location>
</feature>
<name>A0ABP0FBY5_CLALP</name>
<dbReference type="Proteomes" id="UP001642483">
    <property type="component" value="Unassembled WGS sequence"/>
</dbReference>
<keyword evidence="3" id="KW-1185">Reference proteome</keyword>
<accession>A0ABP0FBY5</accession>